<name>A0A8S5Q8G5_9CAUD</name>
<feature type="compositionally biased region" description="Polar residues" evidence="1">
    <location>
        <begin position="114"/>
        <end position="130"/>
    </location>
</feature>
<accession>A0A8S5Q8G5</accession>
<dbReference type="Pfam" id="PF13730">
    <property type="entry name" value="HTH_36"/>
    <property type="match status" value="1"/>
</dbReference>
<sequence>MEDSIIKSGRKKGFTVLYKSAIEDRRLPLDARGLLAVMVGLPEDWSYTITGLAEHVGVGRDTIRRLLKILEKVGYLVRDQAHDESGRFAGNVYILQDEAPPSSANTDDGENRQRGTPSSGKPTQPKTQLTKDPVNQPPIIPREIADRVAAYCGEDTELRDALTGLLVNRAKVNRQKAVKTERALSGILRKLDELSGGRREVKIALLDKATVNNWLTVYELKPDELPPTETAPSADMPLGWGV</sequence>
<feature type="region of interest" description="Disordered" evidence="1">
    <location>
        <begin position="98"/>
        <end position="138"/>
    </location>
</feature>
<reference evidence="2" key="1">
    <citation type="journal article" date="2021" name="Proc. Natl. Acad. Sci. U.S.A.">
        <title>A Catalog of Tens of Thousands of Viruses from Human Metagenomes Reveals Hidden Associations with Chronic Diseases.</title>
        <authorList>
            <person name="Tisza M.J."/>
            <person name="Buck C.B."/>
        </authorList>
    </citation>
    <scope>NUCLEOTIDE SEQUENCE</scope>
    <source>
        <strain evidence="2">Cty3u30</strain>
    </source>
</reference>
<dbReference type="SUPFAM" id="SSF46785">
    <property type="entry name" value="Winged helix' DNA-binding domain"/>
    <property type="match status" value="1"/>
</dbReference>
<dbReference type="InterPro" id="IPR036390">
    <property type="entry name" value="WH_DNA-bd_sf"/>
</dbReference>
<protein>
    <submittedName>
        <fullName evidence="2">Dna polymerase B</fullName>
    </submittedName>
</protein>
<dbReference type="EMBL" id="BK015598">
    <property type="protein sequence ID" value="DAE15029.1"/>
    <property type="molecule type" value="Genomic_DNA"/>
</dbReference>
<organism evidence="2">
    <name type="scientific">Siphoviridae sp. cty3u30</name>
    <dbReference type="NCBI Taxonomy" id="2825744"/>
    <lineage>
        <taxon>Viruses</taxon>
        <taxon>Duplodnaviria</taxon>
        <taxon>Heunggongvirae</taxon>
        <taxon>Uroviricota</taxon>
        <taxon>Caudoviricetes</taxon>
    </lineage>
</organism>
<proteinExistence type="predicted"/>
<evidence type="ECO:0000256" key="1">
    <source>
        <dbReference type="SAM" id="MobiDB-lite"/>
    </source>
</evidence>
<evidence type="ECO:0000313" key="2">
    <source>
        <dbReference type="EMBL" id="DAE15029.1"/>
    </source>
</evidence>